<dbReference type="InterPro" id="IPR016161">
    <property type="entry name" value="Ald_DH/histidinol_DH"/>
</dbReference>
<dbReference type="EMBL" id="JAOCDZ010000032">
    <property type="protein sequence ID" value="MDH0739937.1"/>
    <property type="molecule type" value="Genomic_DNA"/>
</dbReference>
<gene>
    <name evidence="5" type="ORF">N5D93_29340</name>
</gene>
<evidence type="ECO:0000313" key="6">
    <source>
        <dbReference type="Proteomes" id="UP001161094"/>
    </source>
</evidence>
<reference evidence="5" key="1">
    <citation type="submission" date="2022-09" db="EMBL/GenBank/DDBJ databases">
        <title>Intensive care unit water sources are persistently colonized with multi-drug resistant bacteria and are the site of extensive horizontal gene transfer of antibiotic resistance genes.</title>
        <authorList>
            <person name="Diorio-Toth L."/>
        </authorList>
    </citation>
    <scope>NUCLEOTIDE SEQUENCE</scope>
    <source>
        <strain evidence="5">GD03843</strain>
    </source>
</reference>
<name>A0AA42LUS7_9BURK</name>
<evidence type="ECO:0000259" key="4">
    <source>
        <dbReference type="Pfam" id="PF00171"/>
    </source>
</evidence>
<evidence type="ECO:0000256" key="1">
    <source>
        <dbReference type="ARBA" id="ARBA00009986"/>
    </source>
</evidence>
<dbReference type="Proteomes" id="UP001161094">
    <property type="component" value="Unassembled WGS sequence"/>
</dbReference>
<dbReference type="Gene3D" id="3.40.309.10">
    <property type="entry name" value="Aldehyde Dehydrogenase, Chain A, domain 2"/>
    <property type="match status" value="1"/>
</dbReference>
<dbReference type="PROSITE" id="PS00070">
    <property type="entry name" value="ALDEHYDE_DEHYDR_CYS"/>
    <property type="match status" value="1"/>
</dbReference>
<keyword evidence="3" id="KW-0520">NAD</keyword>
<proteinExistence type="inferred from homology"/>
<dbReference type="InterPro" id="IPR016162">
    <property type="entry name" value="Ald_DH_N"/>
</dbReference>
<dbReference type="Pfam" id="PF00171">
    <property type="entry name" value="Aldedh"/>
    <property type="match status" value="1"/>
</dbReference>
<evidence type="ECO:0000256" key="3">
    <source>
        <dbReference type="ARBA" id="ARBA00023027"/>
    </source>
</evidence>
<evidence type="ECO:0000256" key="2">
    <source>
        <dbReference type="ARBA" id="ARBA00023002"/>
    </source>
</evidence>
<dbReference type="FunFam" id="3.40.309.10:FF:000010">
    <property type="entry name" value="Gamma-aminobutyraldehyde dehydrogenase"/>
    <property type="match status" value="1"/>
</dbReference>
<evidence type="ECO:0000313" key="5">
    <source>
        <dbReference type="EMBL" id="MDH0739937.1"/>
    </source>
</evidence>
<dbReference type="PANTHER" id="PTHR42986">
    <property type="entry name" value="BENZALDEHYDE DEHYDROGENASE YFMT"/>
    <property type="match status" value="1"/>
</dbReference>
<dbReference type="Gene3D" id="3.40.605.10">
    <property type="entry name" value="Aldehyde Dehydrogenase, Chain A, domain 1"/>
    <property type="match status" value="1"/>
</dbReference>
<accession>A0AA42LUS7</accession>
<dbReference type="RefSeq" id="WP_279997444.1">
    <property type="nucleotide sequence ID" value="NZ_JAOCDZ010000032.1"/>
</dbReference>
<organism evidence="5 6">
    <name type="scientific">Achromobacter spanius</name>
    <dbReference type="NCBI Taxonomy" id="217203"/>
    <lineage>
        <taxon>Bacteria</taxon>
        <taxon>Pseudomonadati</taxon>
        <taxon>Pseudomonadota</taxon>
        <taxon>Betaproteobacteria</taxon>
        <taxon>Burkholderiales</taxon>
        <taxon>Alcaligenaceae</taxon>
        <taxon>Achromobacter</taxon>
    </lineage>
</organism>
<dbReference type="InterPro" id="IPR015590">
    <property type="entry name" value="Aldehyde_DH_dom"/>
</dbReference>
<protein>
    <submittedName>
        <fullName evidence="5">Aldehyde dehydrogenase family protein</fullName>
    </submittedName>
</protein>
<dbReference type="InterPro" id="IPR016163">
    <property type="entry name" value="Ald_DH_C"/>
</dbReference>
<keyword evidence="2" id="KW-0560">Oxidoreductase</keyword>
<dbReference type="PANTHER" id="PTHR42986:SF1">
    <property type="entry name" value="BENZALDEHYDE DEHYDROGENASE YFMT"/>
    <property type="match status" value="1"/>
</dbReference>
<dbReference type="GO" id="GO:0016620">
    <property type="term" value="F:oxidoreductase activity, acting on the aldehyde or oxo group of donors, NAD or NADP as acceptor"/>
    <property type="evidence" value="ECO:0007669"/>
    <property type="project" value="InterPro"/>
</dbReference>
<feature type="domain" description="Aldehyde dehydrogenase" evidence="4">
    <location>
        <begin position="22"/>
        <end position="476"/>
    </location>
</feature>
<dbReference type="InterPro" id="IPR016160">
    <property type="entry name" value="Ald_DH_CS_CYS"/>
</dbReference>
<comment type="caution">
    <text evidence="5">The sequence shown here is derived from an EMBL/GenBank/DDBJ whole genome shotgun (WGS) entry which is preliminary data.</text>
</comment>
<dbReference type="AlphaFoldDB" id="A0AA42LUS7"/>
<sequence>MHVSPMQVSLLINGEPLGARDGATFERRNPLDGSVASVAPAASVQDALAAVDAAAAAFTAWSATGPEARSALLIQASRALQDKAPLFAEAMAAETGASAGWAKFNVRLASGMLLEAAAMATQINGDVIPSDVPGNTATALRQPAGVVLGIAPWNAAVVLAVRAIATPLACGNTVVLKGSGMCPATHGLIIRTLQEAGLPPGVVNFITNAPTEAATVVEAMVAHRAVRRVSFTGSTQVGRRIAAACANHLKPVVLGLSGKTPFVVLDDADLDAATRAAVFGAYANAGQSCTATERIIVDQAVADDFVSLLAERTAALSVNDSHQEPAVLRAVADMSIVERCNALIDDALAQGGRLVTGGKADGVLMPATLIDHVTPSMRLYREEAFGPVMGIVRVSGVDEAVACANDNDYGLAAAVFGRDVGRAIAVAGRIESGVCHVNGPTVHDEAQMPFGGIKDSGIGRFGGKAGVDAFTDLRWITVQTTARDDPF</sequence>
<comment type="similarity">
    <text evidence="1">Belongs to the aldehyde dehydrogenase family.</text>
</comment>
<dbReference type="SUPFAM" id="SSF53720">
    <property type="entry name" value="ALDH-like"/>
    <property type="match status" value="1"/>
</dbReference>